<keyword evidence="4" id="KW-0408">Iron</keyword>
<dbReference type="InterPro" id="IPR052914">
    <property type="entry name" value="Aldehyde_Oxdr_Iron-Sulfur"/>
</dbReference>
<dbReference type="SUPFAM" id="SSF54292">
    <property type="entry name" value="2Fe-2S ferredoxin-like"/>
    <property type="match status" value="1"/>
</dbReference>
<dbReference type="FunFam" id="1.10.150.120:FF:000003">
    <property type="entry name" value="Carbon monoxide dehydrogenase, small subunit"/>
    <property type="match status" value="1"/>
</dbReference>
<dbReference type="GO" id="GO:0051537">
    <property type="term" value="F:2 iron, 2 sulfur cluster binding"/>
    <property type="evidence" value="ECO:0007669"/>
    <property type="project" value="UniProtKB-KW"/>
</dbReference>
<evidence type="ECO:0000256" key="2">
    <source>
        <dbReference type="ARBA" id="ARBA00022723"/>
    </source>
</evidence>
<feature type="domain" description="2Fe-2S ferredoxin-type" evidence="6">
    <location>
        <begin position="63"/>
        <end position="139"/>
    </location>
</feature>
<organism evidence="7 8">
    <name type="scientific">Jiella avicenniae</name>
    <dbReference type="NCBI Taxonomy" id="2907202"/>
    <lineage>
        <taxon>Bacteria</taxon>
        <taxon>Pseudomonadati</taxon>
        <taxon>Pseudomonadota</taxon>
        <taxon>Alphaproteobacteria</taxon>
        <taxon>Hyphomicrobiales</taxon>
        <taxon>Aurantimonadaceae</taxon>
        <taxon>Jiella</taxon>
    </lineage>
</organism>
<dbReference type="InterPro" id="IPR012675">
    <property type="entry name" value="Beta-grasp_dom_sf"/>
</dbReference>
<proteinExistence type="predicted"/>
<dbReference type="PROSITE" id="PS51085">
    <property type="entry name" value="2FE2S_FER_2"/>
    <property type="match status" value="1"/>
</dbReference>
<comment type="caution">
    <text evidence="7">The sequence shown here is derived from an EMBL/GenBank/DDBJ whole genome shotgun (WGS) entry which is preliminary data.</text>
</comment>
<evidence type="ECO:0000256" key="4">
    <source>
        <dbReference type="ARBA" id="ARBA00023004"/>
    </source>
</evidence>
<dbReference type="SUPFAM" id="SSF47741">
    <property type="entry name" value="CO dehydrogenase ISP C-domain like"/>
    <property type="match status" value="1"/>
</dbReference>
<name>A0A9X1P357_9HYPH</name>
<dbReference type="InterPro" id="IPR019546">
    <property type="entry name" value="TAT_signal_bac_arc"/>
</dbReference>
<dbReference type="GO" id="GO:0046872">
    <property type="term" value="F:metal ion binding"/>
    <property type="evidence" value="ECO:0007669"/>
    <property type="project" value="UniProtKB-KW"/>
</dbReference>
<evidence type="ECO:0000313" key="8">
    <source>
        <dbReference type="Proteomes" id="UP001139035"/>
    </source>
</evidence>
<keyword evidence="5" id="KW-0411">Iron-sulfur</keyword>
<dbReference type="InterPro" id="IPR006058">
    <property type="entry name" value="2Fe2S_fd_BS"/>
</dbReference>
<dbReference type="Gene3D" id="1.10.150.120">
    <property type="entry name" value="[2Fe-2S]-binding domain"/>
    <property type="match status" value="1"/>
</dbReference>
<dbReference type="InterPro" id="IPR036884">
    <property type="entry name" value="2Fe-2S-bd_dom_sf"/>
</dbReference>
<evidence type="ECO:0000313" key="7">
    <source>
        <dbReference type="EMBL" id="MCE7029648.1"/>
    </source>
</evidence>
<dbReference type="Gene3D" id="3.10.20.30">
    <property type="match status" value="1"/>
</dbReference>
<dbReference type="Proteomes" id="UP001139035">
    <property type="component" value="Unassembled WGS sequence"/>
</dbReference>
<gene>
    <name evidence="7" type="ORF">LZD57_16790</name>
</gene>
<dbReference type="InterPro" id="IPR036010">
    <property type="entry name" value="2Fe-2S_ferredoxin-like_sf"/>
</dbReference>
<dbReference type="Pfam" id="PF00111">
    <property type="entry name" value="Fer2"/>
    <property type="match status" value="1"/>
</dbReference>
<dbReference type="RefSeq" id="WP_233720637.1">
    <property type="nucleotide sequence ID" value="NZ_JAJUWU010000017.1"/>
</dbReference>
<dbReference type="NCBIfam" id="TIGR01409">
    <property type="entry name" value="TAT_signal_seq"/>
    <property type="match status" value="1"/>
</dbReference>
<evidence type="ECO:0000259" key="6">
    <source>
        <dbReference type="PROSITE" id="PS51085"/>
    </source>
</evidence>
<dbReference type="GO" id="GO:0016903">
    <property type="term" value="F:oxidoreductase activity, acting on the aldehyde or oxo group of donors"/>
    <property type="evidence" value="ECO:0007669"/>
    <property type="project" value="TreeGrafter"/>
</dbReference>
<dbReference type="PANTHER" id="PTHR45331:SF2">
    <property type="entry name" value="OXIDOREDUCTASE WITH IRON-SULFUR SUBUNIT"/>
    <property type="match status" value="1"/>
</dbReference>
<dbReference type="PANTHER" id="PTHR45331">
    <property type="entry name" value="OXIDOREDUCTASE, IRON-SULPHUR BINDING SUBUNIT-RELATED-RELATED"/>
    <property type="match status" value="1"/>
</dbReference>
<reference evidence="7" key="1">
    <citation type="submission" date="2022-01" db="EMBL/GenBank/DDBJ databases">
        <title>Jiella avicenniae sp. nov., a novel endophytic bacterium isolated from bark of Avicennia marina.</title>
        <authorList>
            <person name="Tuo L."/>
        </authorList>
    </citation>
    <scope>NUCLEOTIDE SEQUENCE</scope>
    <source>
        <strain evidence="7">CBK1P-4</strain>
    </source>
</reference>
<keyword evidence="3" id="KW-0560">Oxidoreductase</keyword>
<keyword evidence="8" id="KW-1185">Reference proteome</keyword>
<keyword evidence="1" id="KW-0001">2Fe-2S</keyword>
<protein>
    <submittedName>
        <fullName evidence="7">(2Fe-2S)-binding protein</fullName>
    </submittedName>
</protein>
<accession>A0A9X1P357</accession>
<evidence type="ECO:0000256" key="1">
    <source>
        <dbReference type="ARBA" id="ARBA00022714"/>
    </source>
</evidence>
<dbReference type="Pfam" id="PF01799">
    <property type="entry name" value="Fer2_2"/>
    <property type="match status" value="1"/>
</dbReference>
<dbReference type="InterPro" id="IPR006311">
    <property type="entry name" value="TAT_signal"/>
</dbReference>
<dbReference type="AlphaFoldDB" id="A0A9X1P357"/>
<evidence type="ECO:0000256" key="3">
    <source>
        <dbReference type="ARBA" id="ARBA00023002"/>
    </source>
</evidence>
<dbReference type="EMBL" id="JAJUWU010000017">
    <property type="protein sequence ID" value="MCE7029648.1"/>
    <property type="molecule type" value="Genomic_DNA"/>
</dbReference>
<dbReference type="InterPro" id="IPR001041">
    <property type="entry name" value="2Fe-2S_ferredoxin-type"/>
</dbReference>
<dbReference type="InterPro" id="IPR002888">
    <property type="entry name" value="2Fe-2S-bd"/>
</dbReference>
<keyword evidence="2" id="KW-0479">Metal-binding</keyword>
<evidence type="ECO:0000256" key="5">
    <source>
        <dbReference type="ARBA" id="ARBA00023014"/>
    </source>
</evidence>
<dbReference type="PROSITE" id="PS00197">
    <property type="entry name" value="2FE2S_FER_1"/>
    <property type="match status" value="1"/>
</dbReference>
<sequence length="224" mass="23168">MGHHRDESDETGGLKRAKISPEVTRRGFLGGTATAGATALAGIAGSAQEALAQEMDAAGGETVDVSLVINGVSYERSLDARTTILDLLREELDLTGTKVGCNHGQCGACTVLMNGTRINSCLTLAAMADGARITTIEGLAEGNGDLHPMQAAFLEHDGFQCGYCTPGQIVSAIGCVKEGHADSEAEIREYMSGNLCRCGAYKGITEAIIEARDATRSSDVGGAS</sequence>
<dbReference type="PROSITE" id="PS51318">
    <property type="entry name" value="TAT"/>
    <property type="match status" value="1"/>
</dbReference>
<dbReference type="FunFam" id="3.10.20.30:FF:000020">
    <property type="entry name" value="Xanthine dehydrogenase iron-sulfur subunit"/>
    <property type="match status" value="1"/>
</dbReference>